<evidence type="ECO:0000313" key="1">
    <source>
        <dbReference type="EMBL" id="PEN12633.1"/>
    </source>
</evidence>
<dbReference type="Proteomes" id="UP000220102">
    <property type="component" value="Unassembled WGS sequence"/>
</dbReference>
<proteinExistence type="predicted"/>
<sequence>MSVLRPTAVSGMTATRSCEFWAWVLLFACLLSTADASAQRFGRIEDTQSNVAYFYHAQPGEATVQVSVWGTIPRPGIYEVSDSTDLDKLLTMAGGAPVEPRQAKRDPATITVRVYRPNSTTGTSPESDRTLQFEAKLDEMLNGSVVYPTLRDDDIIVVETILPRQRFTWRDAISVLSSAGTLTLLALRIFGRR</sequence>
<keyword evidence="2" id="KW-1185">Reference proteome</keyword>
<dbReference type="AlphaFoldDB" id="A0A2A8CVJ5"/>
<dbReference type="Gene3D" id="3.10.560.10">
    <property type="entry name" value="Outer membrane lipoprotein wza domain like"/>
    <property type="match status" value="1"/>
</dbReference>
<gene>
    <name evidence="1" type="ORF">CRI94_14050</name>
</gene>
<comment type="caution">
    <text evidence="1">The sequence shown here is derived from an EMBL/GenBank/DDBJ whole genome shotgun (WGS) entry which is preliminary data.</text>
</comment>
<dbReference type="OrthoDB" id="1493854at2"/>
<name>A0A2A8CVJ5_9BACT</name>
<evidence type="ECO:0008006" key="3">
    <source>
        <dbReference type="Google" id="ProtNLM"/>
    </source>
</evidence>
<accession>A0A2A8CVJ5</accession>
<organism evidence="1 2">
    <name type="scientific">Longibacter salinarum</name>
    <dbReference type="NCBI Taxonomy" id="1850348"/>
    <lineage>
        <taxon>Bacteria</taxon>
        <taxon>Pseudomonadati</taxon>
        <taxon>Rhodothermota</taxon>
        <taxon>Rhodothermia</taxon>
        <taxon>Rhodothermales</taxon>
        <taxon>Salisaetaceae</taxon>
        <taxon>Longibacter</taxon>
    </lineage>
</organism>
<dbReference type="EMBL" id="PDEQ01000007">
    <property type="protein sequence ID" value="PEN12633.1"/>
    <property type="molecule type" value="Genomic_DNA"/>
</dbReference>
<dbReference type="RefSeq" id="WP_098077051.1">
    <property type="nucleotide sequence ID" value="NZ_PDEQ01000007.1"/>
</dbReference>
<evidence type="ECO:0000313" key="2">
    <source>
        <dbReference type="Proteomes" id="UP000220102"/>
    </source>
</evidence>
<reference evidence="1 2" key="1">
    <citation type="submission" date="2017-10" db="EMBL/GenBank/DDBJ databases">
        <title>Draft genome of Longibacter Salinarum.</title>
        <authorList>
            <person name="Goh K.M."/>
            <person name="Shamsir M.S."/>
            <person name="Lim S.W."/>
        </authorList>
    </citation>
    <scope>NUCLEOTIDE SEQUENCE [LARGE SCALE GENOMIC DNA]</scope>
    <source>
        <strain evidence="1 2">KCTC 52045</strain>
    </source>
</reference>
<protein>
    <recommendedName>
        <fullName evidence="3">Soluble ligand binding domain-containing protein</fullName>
    </recommendedName>
</protein>